<evidence type="ECO:0000313" key="1">
    <source>
        <dbReference type="EMBL" id="HAG1259811.1"/>
    </source>
</evidence>
<comment type="caution">
    <text evidence="1">The sequence shown here is derived from an EMBL/GenBank/DDBJ whole genome shotgun (WGS) entry which is preliminary data.</text>
</comment>
<protein>
    <submittedName>
        <fullName evidence="1">Conjugal transfer protein TraW</fullName>
    </submittedName>
</protein>
<reference evidence="1" key="2">
    <citation type="submission" date="2020-02" db="EMBL/GenBank/DDBJ databases">
        <authorList>
            <consortium name="NCBI Pathogen Detection Project"/>
        </authorList>
    </citation>
    <scope>NUCLEOTIDE SEQUENCE</scope>
    <source>
        <strain evidence="1">MA.JE_S09-001871</strain>
    </source>
</reference>
<organism evidence="1">
    <name type="scientific">Salmonella enterica</name>
    <name type="common">Salmonella choleraesuis</name>
    <dbReference type="NCBI Taxonomy" id="28901"/>
    <lineage>
        <taxon>Bacteria</taxon>
        <taxon>Pseudomonadati</taxon>
        <taxon>Pseudomonadota</taxon>
        <taxon>Gammaproteobacteria</taxon>
        <taxon>Enterobacterales</taxon>
        <taxon>Enterobacteriaceae</taxon>
        <taxon>Salmonella</taxon>
    </lineage>
</organism>
<proteinExistence type="predicted"/>
<sequence length="123" mass="13966">DPSVRLAADIRDNEGRVFARQGEVMNPLQYVPFNQTLYFINGDDPEQVSWMKRQTPPTLESKIILVQGSIPEMEKALDSRIYFDQNGVLCQRLGIDQVPARVTAAKDGRFLKVEFIPAEDGRK</sequence>
<gene>
    <name evidence="1" type="ORF">G8V46_004567</name>
</gene>
<accession>A0A758KRW2</accession>
<dbReference type="AlphaFoldDB" id="A0A758KRW2"/>
<name>A0A758KRW2_SALER</name>
<dbReference type="EMBL" id="DAAXJI010000026">
    <property type="protein sequence ID" value="HAG1259811.1"/>
    <property type="molecule type" value="Genomic_DNA"/>
</dbReference>
<reference evidence="1" key="1">
    <citation type="journal article" date="2018" name="Genome Biol.">
        <title>SKESA: strategic k-mer extension for scrupulous assemblies.</title>
        <authorList>
            <person name="Souvorov A."/>
            <person name="Agarwala R."/>
            <person name="Lipman D.J."/>
        </authorList>
    </citation>
    <scope>NUCLEOTIDE SEQUENCE</scope>
    <source>
        <strain evidence="1">MA.JE_S09-001871</strain>
    </source>
</reference>
<feature type="non-terminal residue" evidence="1">
    <location>
        <position position="1"/>
    </location>
</feature>